<evidence type="ECO:0000313" key="3">
    <source>
        <dbReference type="Proteomes" id="UP000030762"/>
    </source>
</evidence>
<evidence type="ECO:0000256" key="1">
    <source>
        <dbReference type="SAM" id="Phobius"/>
    </source>
</evidence>
<dbReference type="eggNOG" id="ENOG502SD6V">
    <property type="taxonomic scope" value="Eukaryota"/>
</dbReference>
<feature type="transmembrane region" description="Helical" evidence="1">
    <location>
        <begin position="566"/>
        <end position="586"/>
    </location>
</feature>
<dbReference type="Proteomes" id="UP000030762">
    <property type="component" value="Unassembled WGS sequence"/>
</dbReference>
<reference evidence="2 3" key="1">
    <citation type="submission" date="2012-04" db="EMBL/GenBank/DDBJ databases">
        <title>The Genome Sequence of Saprolegnia declina VS20.</title>
        <authorList>
            <consortium name="The Broad Institute Genome Sequencing Platform"/>
            <person name="Russ C."/>
            <person name="Nusbaum C."/>
            <person name="Tyler B."/>
            <person name="van West P."/>
            <person name="Dieguez-Uribeondo J."/>
            <person name="de Bruijn I."/>
            <person name="Tripathy S."/>
            <person name="Jiang R."/>
            <person name="Young S.K."/>
            <person name="Zeng Q."/>
            <person name="Gargeya S."/>
            <person name="Fitzgerald M."/>
            <person name="Haas B."/>
            <person name="Abouelleil A."/>
            <person name="Alvarado L."/>
            <person name="Arachchi H.M."/>
            <person name="Berlin A."/>
            <person name="Chapman S.B."/>
            <person name="Goldberg J."/>
            <person name="Griggs A."/>
            <person name="Gujja S."/>
            <person name="Hansen M."/>
            <person name="Howarth C."/>
            <person name="Imamovic A."/>
            <person name="Larimer J."/>
            <person name="McCowen C."/>
            <person name="Montmayeur A."/>
            <person name="Murphy C."/>
            <person name="Neiman D."/>
            <person name="Pearson M."/>
            <person name="Priest M."/>
            <person name="Roberts A."/>
            <person name="Saif S."/>
            <person name="Shea T."/>
            <person name="Sisk P."/>
            <person name="Sykes S."/>
            <person name="Wortman J."/>
            <person name="Nusbaum C."/>
            <person name="Birren B."/>
        </authorList>
    </citation>
    <scope>NUCLEOTIDE SEQUENCE [LARGE SCALE GENOMIC DNA]</scope>
    <source>
        <strain evidence="2 3">VS20</strain>
    </source>
</reference>
<accession>T0Q8X7</accession>
<dbReference type="OMA" id="WEMASTT"/>
<keyword evidence="3" id="KW-1185">Reference proteome</keyword>
<feature type="transmembrane region" description="Helical" evidence="1">
    <location>
        <begin position="851"/>
        <end position="871"/>
    </location>
</feature>
<dbReference type="EMBL" id="JH767155">
    <property type="protein sequence ID" value="EQC34349.1"/>
    <property type="molecule type" value="Genomic_DNA"/>
</dbReference>
<dbReference type="RefSeq" id="XP_008612211.1">
    <property type="nucleotide sequence ID" value="XM_008613989.1"/>
</dbReference>
<dbReference type="OrthoDB" id="10328006at2759"/>
<feature type="transmembrane region" description="Helical" evidence="1">
    <location>
        <begin position="1440"/>
        <end position="1464"/>
    </location>
</feature>
<feature type="transmembrane region" description="Helical" evidence="1">
    <location>
        <begin position="1613"/>
        <end position="1630"/>
    </location>
</feature>
<sequence length="1712" mass="186899">MLVWPDSDHCGQLRSPRRHRLRGFSGFAYATTCIAITFVFGYWTQSYLEADAFWPGWQSMHTALPLSGIVRGRLLLDPSWPSLDLTALALAPSDAMGTPPAYPRRLMYQDLTSLHAAVVGLRALHTSHLSTMVSAYCWADLDRRWALGHTAARQMRCESHYASNAAVYLEAILRNVDVATWNDVARFQGMIGDPIASSSADGLAWVASLDDVPRRSIDDEVGVWQQHGCTSFTLQWANRLQIGLHDTVLLRSALGIDQPLVLHALPSTALGMAWVSSYLTSCLDNAFSAAYNRSLVRNTSNFFGHKEPSLIEEFNVGTPLSPIFQVVHNVIGPLGAIDLYWVPVPPPLIAAIELFRLLVRTSPVAASLTLHPTPRRWASPALRFVSGNPMCIQGTPVPLVIESFGFDDGCAGAAPLTVVIHGLSGLFGLWLLQDAETIDEICALVPTDTACKTYLAALMPVLSSLPPPPPLTATLAAVNLTLLQFIDTASVNTTSAELQLEAQTLLEPSWAFFGWTMIYDWAHLSREAVSFQGDVRTINALSAAYAPVIALEATTTLPTWVRFLRIANVLFSLGLALVGGVALAFLCCQPHAARWHLFPRIATGVWFNRGLLSLRSLTAVVCLSTAPIFPVADAPTQSTRLVFEPRNLATSCVLAIEATWVLYSVHDVMHPVCGRHTNTRAAIACAIAFLAVACLDVISPVQVAASLNRVCSSVDMDTMLYCTSGVITIGHMSRCLVLGLILVLSVCLAHLVPLPTTIKPSHTPSLALPLALVSDVQDHSDRKVVSLDRATAAMSGIFQLRRRTIFDSKLWRPIPSPALDTFVSLPDCGTAPLRGPTLQPKMSRCARFEQVSVALGGLGFLVTSLLSNVLYAQKASSYLANDYGWAGFNTTGARVFVANVVNEALLSMRACSDFALDSPSIGTINQRYNGSATDITWAASMARRQLYQPETSLVDIISGLRAMSPCNLPAMFTQYCYLDFGQTWEMASTTKRQARCVLQRSNGALFLESALRNLNDWGVWERCWGDAFAIGITAPLTTTLDGQAWLQQVRSAYAFSVDDEAAYWQRHGIESFVLQWQNFKTLGMVDTMVVTSALGLSSSLYLSTSRSKLHWQQQTSAKMYWSFASDLWAITSNTTAVRGRTLLRHSADFAFSNVTSESLLQSNMTLPTPLTQGLAIVRDAISPFNAVDMIYVPCPAALQRVYRDATTSLASVLVTNEAAQAAFVPLLTAEFTDMLPIPSSALASTSRTVGGNLLCGDDFPPYLLSLGFGCFFGPDNMCHAYFSEYISLDMTHTLVALLATQDPTLDGDAICYNDALAHPDCPTLYTSASLFLATFVPSLDPPSDAALDAVQALDVELVQFVAVDENRSLPLQLYRHPLVLPSDRPWRFYTWVYLVQWAAGARDVVSFQGDNGRITTLSTQSRPLTMSPDVNDIPNSVSRFFLLAVQYVTMVLISVALIATLVALRHFPITNGLNLMELNRVVGHVWIGRSWLLARSISAQWLLHTSTLRLDQVGIGTRFVSPPLDWFTTMLAGGESTWFVYILNDLLSCVSRQWTFAYAFKSALVAWSATSLWVTLVPATYTATVHRQCTLVEMDLALTCVSAHVQIGDATRVGVGFALGLAAVLLCLGIERYRLRDLPPLTVTSTTLLNATSLHMLMTTPDGLLDPASGILAGLFTVRVGDTLHIFDVKCWRHVVVTVDSLAPALIPLRDV</sequence>
<feature type="transmembrane region" description="Helical" evidence="1">
    <location>
        <begin position="725"/>
        <end position="752"/>
    </location>
</feature>
<keyword evidence="1" id="KW-0812">Transmembrane</keyword>
<dbReference type="GeneID" id="19948848"/>
<feature type="transmembrane region" description="Helical" evidence="1">
    <location>
        <begin position="681"/>
        <end position="705"/>
    </location>
</feature>
<organism evidence="2 3">
    <name type="scientific">Saprolegnia diclina (strain VS20)</name>
    <dbReference type="NCBI Taxonomy" id="1156394"/>
    <lineage>
        <taxon>Eukaryota</taxon>
        <taxon>Sar</taxon>
        <taxon>Stramenopiles</taxon>
        <taxon>Oomycota</taxon>
        <taxon>Saprolegniomycetes</taxon>
        <taxon>Saprolegniales</taxon>
        <taxon>Saprolegniaceae</taxon>
        <taxon>Saprolegnia</taxon>
    </lineage>
</organism>
<feature type="transmembrane region" description="Helical" evidence="1">
    <location>
        <begin position="1555"/>
        <end position="1576"/>
    </location>
</feature>
<feature type="transmembrane region" description="Helical" evidence="1">
    <location>
        <begin position="21"/>
        <end position="43"/>
    </location>
</feature>
<gene>
    <name evidence="2" type="ORF">SDRG_08121</name>
</gene>
<dbReference type="InParanoid" id="T0Q8X7"/>
<evidence type="ECO:0000313" key="2">
    <source>
        <dbReference type="EMBL" id="EQC34349.1"/>
    </source>
</evidence>
<dbReference type="VEuPathDB" id="FungiDB:SDRG_08121"/>
<name>T0Q8X7_SAPDV</name>
<protein>
    <submittedName>
        <fullName evidence="2">Uncharacterized protein</fullName>
    </submittedName>
</protein>
<keyword evidence="1" id="KW-1133">Transmembrane helix</keyword>
<proteinExistence type="predicted"/>
<keyword evidence="1" id="KW-0472">Membrane</keyword>